<accession>A0ABN9BW29</accession>
<feature type="region of interest" description="Disordered" evidence="6">
    <location>
        <begin position="281"/>
        <end position="405"/>
    </location>
</feature>
<feature type="domain" description="Caspase recruitment" evidence="8">
    <location>
        <begin position="13"/>
        <end position="92"/>
    </location>
</feature>
<proteinExistence type="predicted"/>
<feature type="compositionally biased region" description="Polar residues" evidence="6">
    <location>
        <begin position="440"/>
        <end position="460"/>
    </location>
</feature>
<evidence type="ECO:0000256" key="5">
    <source>
        <dbReference type="ARBA" id="ARBA00022859"/>
    </source>
</evidence>
<sequence>MGFAEDKFFDFLRKNMDLLGCINVNEMLNHLRGVFTIPTGEQLERNLDREGNTNAVFHFLNNLRKRDNWVNHLLQALWKCEHFELYGTLRDEYRLHRPKGVVWEPDPPPYSPPSLPPNPCDNSQLDSLRGCISLPIQLNPSSPEPLPVPPVAPSPSQVQPEQVSRRSHQPQESGDPSTQPRAPTSQSLPAARDVALPDEVDTKTSADSISKAPVPETSPFPSVVDSNGVLSEATNPQKQYPPVASSFPAREDIAMTLQEKAENPEVVHSVEQYTSVVNAVNDLPHTPMNRKVVGSDASSPSRSLSEDDKAWTAPQQREVPGYSQDTSNPPPGQQYAANAINKHYPKESVPNPVTSAPSQHPSGTSSESGVKAAAGPQHRQQQPTYESSVQHSSCRPTNDVEKPGVLVSGAGFADFTRETDQAPALSRMPELEISVDELSNKGSQFPGSSKSPATRASKGSPTPLDEPNTSTPKNSSSGSSPKKRPEESEDPRRASGSVRRREQNRQEPEENSFELSNDLSFYRLQFNENPSVDLMDGNSAPQQKTTKTPETRETGDREASQQKEKSRENNLHDPLVIASAVVVCIGLYIIWLKYKN</sequence>
<dbReference type="InterPro" id="IPR031964">
    <property type="entry name" value="CARD_dom"/>
</dbReference>
<feature type="compositionally biased region" description="Low complexity" evidence="6">
    <location>
        <begin position="466"/>
        <end position="480"/>
    </location>
</feature>
<evidence type="ECO:0000313" key="10">
    <source>
        <dbReference type="Proteomes" id="UP001162483"/>
    </source>
</evidence>
<keyword evidence="2" id="KW-0597">Phosphoprotein</keyword>
<feature type="compositionally biased region" description="Pro residues" evidence="6">
    <location>
        <begin position="105"/>
        <end position="119"/>
    </location>
</feature>
<organism evidence="9 10">
    <name type="scientific">Staurois parvus</name>
    <dbReference type="NCBI Taxonomy" id="386267"/>
    <lineage>
        <taxon>Eukaryota</taxon>
        <taxon>Metazoa</taxon>
        <taxon>Chordata</taxon>
        <taxon>Craniata</taxon>
        <taxon>Vertebrata</taxon>
        <taxon>Euteleostomi</taxon>
        <taxon>Amphibia</taxon>
        <taxon>Batrachia</taxon>
        <taxon>Anura</taxon>
        <taxon>Neobatrachia</taxon>
        <taxon>Ranoidea</taxon>
        <taxon>Ranidae</taxon>
        <taxon>Staurois</taxon>
    </lineage>
</organism>
<evidence type="ECO:0000256" key="4">
    <source>
        <dbReference type="ARBA" id="ARBA00022843"/>
    </source>
</evidence>
<keyword evidence="7" id="KW-1133">Transmembrane helix</keyword>
<dbReference type="EMBL" id="CATNWA010006368">
    <property type="protein sequence ID" value="CAI9551939.1"/>
    <property type="molecule type" value="Genomic_DNA"/>
</dbReference>
<evidence type="ECO:0000256" key="3">
    <source>
        <dbReference type="ARBA" id="ARBA00022588"/>
    </source>
</evidence>
<keyword evidence="7" id="KW-0812">Transmembrane</keyword>
<feature type="region of interest" description="Disordered" evidence="6">
    <location>
        <begin position="418"/>
        <end position="569"/>
    </location>
</feature>
<keyword evidence="1" id="KW-1017">Isopeptide bond</keyword>
<evidence type="ECO:0000313" key="9">
    <source>
        <dbReference type="EMBL" id="CAI9551939.1"/>
    </source>
</evidence>
<feature type="compositionally biased region" description="Basic and acidic residues" evidence="6">
    <location>
        <begin position="547"/>
        <end position="569"/>
    </location>
</feature>
<keyword evidence="7" id="KW-0472">Membrane</keyword>
<feature type="compositionally biased region" description="Basic and acidic residues" evidence="6">
    <location>
        <begin position="483"/>
        <end position="508"/>
    </location>
</feature>
<keyword evidence="10" id="KW-1185">Reference proteome</keyword>
<feature type="region of interest" description="Disordered" evidence="6">
    <location>
        <begin position="104"/>
        <end position="247"/>
    </location>
</feature>
<comment type="caution">
    <text evidence="9">The sequence shown here is derived from an EMBL/GenBank/DDBJ whole genome shotgun (WGS) entry which is preliminary data.</text>
</comment>
<feature type="transmembrane region" description="Helical" evidence="7">
    <location>
        <begin position="575"/>
        <end position="594"/>
    </location>
</feature>
<dbReference type="Pfam" id="PF16739">
    <property type="entry name" value="CARD_2"/>
    <property type="match status" value="1"/>
</dbReference>
<evidence type="ECO:0000256" key="2">
    <source>
        <dbReference type="ARBA" id="ARBA00022553"/>
    </source>
</evidence>
<dbReference type="InterPro" id="IPR011029">
    <property type="entry name" value="DEATH-like_dom_sf"/>
</dbReference>
<name>A0ABN9BW29_9NEOB</name>
<reference evidence="9" key="1">
    <citation type="submission" date="2023-05" db="EMBL/GenBank/DDBJ databases">
        <authorList>
            <person name="Stuckert A."/>
        </authorList>
    </citation>
    <scope>NUCLEOTIDE SEQUENCE</scope>
</reference>
<feature type="compositionally biased region" description="Polar residues" evidence="6">
    <location>
        <begin position="224"/>
        <end position="238"/>
    </location>
</feature>
<protein>
    <recommendedName>
        <fullName evidence="8">Caspase recruitment domain-containing protein</fullName>
    </recommendedName>
</protein>
<feature type="compositionally biased region" description="Polar residues" evidence="6">
    <location>
        <begin position="378"/>
        <end position="396"/>
    </location>
</feature>
<feature type="compositionally biased region" description="Polar residues" evidence="6">
    <location>
        <begin position="170"/>
        <end position="188"/>
    </location>
</feature>
<evidence type="ECO:0000256" key="1">
    <source>
        <dbReference type="ARBA" id="ARBA00022499"/>
    </source>
</evidence>
<evidence type="ECO:0000256" key="7">
    <source>
        <dbReference type="SAM" id="Phobius"/>
    </source>
</evidence>
<keyword evidence="5" id="KW-0391">Immunity</keyword>
<feature type="compositionally biased region" description="Polar residues" evidence="6">
    <location>
        <begin position="351"/>
        <end position="368"/>
    </location>
</feature>
<dbReference type="Gene3D" id="1.10.533.10">
    <property type="entry name" value="Death Domain, Fas"/>
    <property type="match status" value="1"/>
</dbReference>
<feature type="compositionally biased region" description="Pro residues" evidence="6">
    <location>
        <begin position="142"/>
        <end position="153"/>
    </location>
</feature>
<evidence type="ECO:0000259" key="8">
    <source>
        <dbReference type="Pfam" id="PF16739"/>
    </source>
</evidence>
<evidence type="ECO:0000256" key="6">
    <source>
        <dbReference type="SAM" id="MobiDB-lite"/>
    </source>
</evidence>
<dbReference type="Proteomes" id="UP001162483">
    <property type="component" value="Unassembled WGS sequence"/>
</dbReference>
<keyword evidence="4" id="KW-0832">Ubl conjugation</keyword>
<keyword evidence="3" id="KW-0399">Innate immunity</keyword>
<gene>
    <name evidence="9" type="ORF">SPARVUS_LOCUS3811269</name>
</gene>